<comment type="caution">
    <text evidence="1">The sequence shown here is derived from an EMBL/GenBank/DDBJ whole genome shotgun (WGS) entry which is preliminary data.</text>
</comment>
<reference evidence="1 2" key="2">
    <citation type="submission" date="2019-09" db="EMBL/GenBank/DDBJ databases">
        <authorList>
            <person name="Jin C."/>
        </authorList>
    </citation>
    <scope>NUCLEOTIDE SEQUENCE [LARGE SCALE GENOMIC DNA]</scope>
    <source>
        <strain evidence="1 2">AN110305</strain>
    </source>
</reference>
<dbReference type="AlphaFoldDB" id="A0A5B2XGL3"/>
<accession>A0A5B2XGL3</accession>
<reference evidence="1 2" key="1">
    <citation type="submission" date="2019-09" db="EMBL/GenBank/DDBJ databases">
        <title>Goodfellowia gen. nov., a new genus of the Pseudonocardineae related to Actinoalloteichus, containing Goodfellowia coeruleoviolacea gen. nov., comb. nov. gen. nov., comb. nov.</title>
        <authorList>
            <person name="Labeda D."/>
        </authorList>
    </citation>
    <scope>NUCLEOTIDE SEQUENCE [LARGE SCALE GENOMIC DNA]</scope>
    <source>
        <strain evidence="1 2">AN110305</strain>
    </source>
</reference>
<sequence length="107" mass="12022">MSTSDGIDRVAAAIDETMREVSSTPLWSPWEHVEWLRLKADLLDRLAAARDGSTGALARRAELVRDRAERLADQLNRVPQAPQPRWELTGADETEVVRMWAEAADRA</sequence>
<dbReference type="Proteomes" id="UP000323454">
    <property type="component" value="Unassembled WGS sequence"/>
</dbReference>
<protein>
    <submittedName>
        <fullName evidence="1">Uncharacterized protein</fullName>
    </submittedName>
</protein>
<proteinExistence type="predicted"/>
<organism evidence="1 2">
    <name type="scientific">Solihabitans fulvus</name>
    <dbReference type="NCBI Taxonomy" id="1892852"/>
    <lineage>
        <taxon>Bacteria</taxon>
        <taxon>Bacillati</taxon>
        <taxon>Actinomycetota</taxon>
        <taxon>Actinomycetes</taxon>
        <taxon>Pseudonocardiales</taxon>
        <taxon>Pseudonocardiaceae</taxon>
        <taxon>Solihabitans</taxon>
    </lineage>
</organism>
<dbReference type="OrthoDB" id="3700532at2"/>
<evidence type="ECO:0000313" key="2">
    <source>
        <dbReference type="Proteomes" id="UP000323454"/>
    </source>
</evidence>
<evidence type="ECO:0000313" key="1">
    <source>
        <dbReference type="EMBL" id="KAA2262948.1"/>
    </source>
</evidence>
<name>A0A5B2XGL3_9PSEU</name>
<gene>
    <name evidence="1" type="ORF">F0L68_10775</name>
</gene>
<dbReference type="RefSeq" id="WP_149849371.1">
    <property type="nucleotide sequence ID" value="NZ_VUOB01000019.1"/>
</dbReference>
<keyword evidence="2" id="KW-1185">Reference proteome</keyword>
<dbReference type="EMBL" id="VUOB01000019">
    <property type="protein sequence ID" value="KAA2262948.1"/>
    <property type="molecule type" value="Genomic_DNA"/>
</dbReference>